<dbReference type="SUPFAM" id="SSF52833">
    <property type="entry name" value="Thioredoxin-like"/>
    <property type="match status" value="1"/>
</dbReference>
<proteinExistence type="predicted"/>
<dbReference type="InterPro" id="IPR011649">
    <property type="entry name" value="KaiB_domain"/>
</dbReference>
<dbReference type="PANTHER" id="PTHR41709:SF2">
    <property type="entry name" value="CIRCADIAN CLOCK PROTEIN KAIB2"/>
    <property type="match status" value="1"/>
</dbReference>
<dbReference type="EMBL" id="CP030053">
    <property type="protein sequence ID" value="QAU46802.1"/>
    <property type="molecule type" value="Genomic_DNA"/>
</dbReference>
<protein>
    <submittedName>
        <fullName evidence="2">Circadian clock protein KaiB</fullName>
    </submittedName>
</protein>
<evidence type="ECO:0000313" key="5">
    <source>
        <dbReference type="Proteomes" id="UP000290401"/>
    </source>
</evidence>
<dbReference type="PANTHER" id="PTHR41709">
    <property type="entry name" value="KAIB-LIKE PROTEIN 1"/>
    <property type="match status" value="1"/>
</dbReference>
<dbReference type="GO" id="GO:0048511">
    <property type="term" value="P:rhythmic process"/>
    <property type="evidence" value="ECO:0007669"/>
    <property type="project" value="InterPro"/>
</dbReference>
<name>A0AAE5X0W7_9BRAD</name>
<dbReference type="InterPro" id="IPR039022">
    <property type="entry name" value="KaiB-like"/>
</dbReference>
<keyword evidence="5" id="KW-1185">Reference proteome</keyword>
<dbReference type="SMART" id="SM01248">
    <property type="entry name" value="KaiB"/>
    <property type="match status" value="1"/>
</dbReference>
<gene>
    <name evidence="3" type="ORF">EAS56_26990</name>
    <name evidence="2" type="ORF">XH91_16490</name>
</gene>
<reference evidence="2 4" key="1">
    <citation type="submission" date="2018-06" db="EMBL/GenBank/DDBJ databases">
        <title>Comparative genomics of rhizobia nodulating Arachis hypogaea in China.</title>
        <authorList>
            <person name="Li Y."/>
        </authorList>
    </citation>
    <scope>NUCLEOTIDE SEQUENCE [LARGE SCALE GENOMIC DNA]</scope>
    <source>
        <strain evidence="2 4">CCBAU 51670</strain>
    </source>
</reference>
<sequence>MAARLLRLYVAGNSASSRRAQQNLERLRVSLGSRGWDVETVDVLERPELAESARIIATPTLSYEDGARTRRIVGDLSDTARVLEFLGINEKDEA</sequence>
<evidence type="ECO:0000313" key="4">
    <source>
        <dbReference type="Proteomes" id="UP000288972"/>
    </source>
</evidence>
<evidence type="ECO:0000313" key="2">
    <source>
        <dbReference type="EMBL" id="QAU46802.1"/>
    </source>
</evidence>
<dbReference type="KEGG" id="bgz:XH91_16490"/>
<dbReference type="Proteomes" id="UP000288972">
    <property type="component" value="Chromosome"/>
</dbReference>
<dbReference type="InterPro" id="IPR036249">
    <property type="entry name" value="Thioredoxin-like_sf"/>
</dbReference>
<accession>A0AAE5X0W7</accession>
<dbReference type="AlphaFoldDB" id="A0AAE5X0W7"/>
<dbReference type="RefSeq" id="WP_128951537.1">
    <property type="nucleotide sequence ID" value="NZ_CP030053.1"/>
</dbReference>
<organism evidence="2 4">
    <name type="scientific">Bradyrhizobium guangzhouense</name>
    <dbReference type="NCBI Taxonomy" id="1325095"/>
    <lineage>
        <taxon>Bacteria</taxon>
        <taxon>Pseudomonadati</taxon>
        <taxon>Pseudomonadota</taxon>
        <taxon>Alphaproteobacteria</taxon>
        <taxon>Hyphomicrobiales</taxon>
        <taxon>Nitrobacteraceae</taxon>
        <taxon>Bradyrhizobium</taxon>
    </lineage>
</organism>
<feature type="domain" description="KaiB" evidence="1">
    <location>
        <begin position="7"/>
        <end position="88"/>
    </location>
</feature>
<reference evidence="3 5" key="2">
    <citation type="submission" date="2018-10" db="EMBL/GenBank/DDBJ databases">
        <title>Bradyrhizobium sp. nov., effective nodules isolated from peanut in China.</title>
        <authorList>
            <person name="Li Y."/>
        </authorList>
    </citation>
    <scope>NUCLEOTIDE SEQUENCE [LARGE SCALE GENOMIC DNA]</scope>
    <source>
        <strain evidence="3 5">CCBAU 53426</strain>
    </source>
</reference>
<dbReference type="Proteomes" id="UP000290401">
    <property type="component" value="Unassembled WGS sequence"/>
</dbReference>
<dbReference type="EMBL" id="RDQZ01000027">
    <property type="protein sequence ID" value="RXH09060.1"/>
    <property type="molecule type" value="Genomic_DNA"/>
</dbReference>
<dbReference type="Pfam" id="PF07689">
    <property type="entry name" value="KaiB"/>
    <property type="match status" value="1"/>
</dbReference>
<dbReference type="Gene3D" id="3.40.30.10">
    <property type="entry name" value="Glutaredoxin"/>
    <property type="match status" value="1"/>
</dbReference>
<evidence type="ECO:0000313" key="3">
    <source>
        <dbReference type="EMBL" id="RXH09060.1"/>
    </source>
</evidence>
<evidence type="ECO:0000259" key="1">
    <source>
        <dbReference type="SMART" id="SM01248"/>
    </source>
</evidence>